<evidence type="ECO:0000313" key="1">
    <source>
        <dbReference type="EMBL" id="KAI7962075.1"/>
    </source>
</evidence>
<comment type="caution">
    <text evidence="1">The sequence shown here is derived from an EMBL/GenBank/DDBJ whole genome shotgun (WGS) entry which is preliminary data.</text>
</comment>
<proteinExistence type="predicted"/>
<dbReference type="Proteomes" id="UP001060170">
    <property type="component" value="Chromosome 1"/>
</dbReference>
<keyword evidence="2" id="KW-1185">Reference proteome</keyword>
<gene>
    <name evidence="1" type="ORF">MJO28_000169</name>
</gene>
<name>A0ACC0EX69_9BASI</name>
<accession>A0ACC0EX69</accession>
<protein>
    <submittedName>
        <fullName evidence="1">Uncharacterized protein</fullName>
    </submittedName>
</protein>
<reference evidence="2" key="2">
    <citation type="journal article" date="2018" name="Mol. Plant Microbe Interact.">
        <title>Genome sequence resources for the wheat stripe rust pathogen (Puccinia striiformis f. sp. tritici) and the barley stripe rust pathogen (Puccinia striiformis f. sp. hordei).</title>
        <authorList>
            <person name="Xia C."/>
            <person name="Wang M."/>
            <person name="Yin C."/>
            <person name="Cornejo O.E."/>
            <person name="Hulbert S.H."/>
            <person name="Chen X."/>
        </authorList>
    </citation>
    <scope>NUCLEOTIDE SEQUENCE [LARGE SCALE GENOMIC DNA]</scope>
    <source>
        <strain evidence="2">93-210</strain>
    </source>
</reference>
<evidence type="ECO:0000313" key="2">
    <source>
        <dbReference type="Proteomes" id="UP001060170"/>
    </source>
</evidence>
<reference evidence="2" key="1">
    <citation type="journal article" date="2018" name="BMC Genomics">
        <title>Genomic insights into host adaptation between the wheat stripe rust pathogen (Puccinia striiformis f. sp. tritici) and the barley stripe rust pathogen (Puccinia striiformis f. sp. hordei).</title>
        <authorList>
            <person name="Xia C."/>
            <person name="Wang M."/>
            <person name="Yin C."/>
            <person name="Cornejo O.E."/>
            <person name="Hulbert S.H."/>
            <person name="Chen X."/>
        </authorList>
    </citation>
    <scope>NUCLEOTIDE SEQUENCE [LARGE SCALE GENOMIC DNA]</scope>
    <source>
        <strain evidence="2">93-210</strain>
    </source>
</reference>
<sequence>MCNLICRALRYLEDVDDGHNDRLADLLESYQNKLLIDLHFKGQQTGIKDYFNPVIVPTTLSSCAKDSQNPPVASTSAVTLD</sequence>
<reference evidence="1 2" key="3">
    <citation type="journal article" date="2022" name="Microbiol. Spectr.">
        <title>Folding features and dynamics of 3D genome architecture in plant fungal pathogens.</title>
        <authorList>
            <person name="Xia C."/>
        </authorList>
    </citation>
    <scope>NUCLEOTIDE SEQUENCE [LARGE SCALE GENOMIC DNA]</scope>
    <source>
        <strain evidence="1 2">93-210</strain>
    </source>
</reference>
<dbReference type="EMBL" id="CM045865">
    <property type="protein sequence ID" value="KAI7962075.1"/>
    <property type="molecule type" value="Genomic_DNA"/>
</dbReference>
<organism evidence="1 2">
    <name type="scientific">Puccinia striiformis f. sp. tritici</name>
    <dbReference type="NCBI Taxonomy" id="168172"/>
    <lineage>
        <taxon>Eukaryota</taxon>
        <taxon>Fungi</taxon>
        <taxon>Dikarya</taxon>
        <taxon>Basidiomycota</taxon>
        <taxon>Pucciniomycotina</taxon>
        <taxon>Pucciniomycetes</taxon>
        <taxon>Pucciniales</taxon>
        <taxon>Pucciniaceae</taxon>
        <taxon>Puccinia</taxon>
    </lineage>
</organism>